<dbReference type="RefSeq" id="WP_123211653.1">
    <property type="nucleotide sequence ID" value="NZ_RJVO01000003.1"/>
</dbReference>
<dbReference type="GO" id="GO:0003755">
    <property type="term" value="F:peptidyl-prolyl cis-trans isomerase activity"/>
    <property type="evidence" value="ECO:0007669"/>
    <property type="project" value="UniProtKB-KW"/>
</dbReference>
<keyword evidence="2" id="KW-0697">Rotamase</keyword>
<protein>
    <recommendedName>
        <fullName evidence="1">peptidylprolyl isomerase</fullName>
        <ecNumber evidence="1">5.2.1.8</ecNumber>
    </recommendedName>
</protein>
<evidence type="ECO:0000313" key="7">
    <source>
        <dbReference type="Proteomes" id="UP000282106"/>
    </source>
</evidence>
<dbReference type="PANTHER" id="PTHR43246">
    <property type="entry name" value="PEPTIDYL-PROLYL CIS-TRANS ISOMERASE CYP38, CHLOROPLASTIC"/>
    <property type="match status" value="1"/>
</dbReference>
<evidence type="ECO:0000256" key="4">
    <source>
        <dbReference type="SAM" id="SignalP"/>
    </source>
</evidence>
<dbReference type="InterPro" id="IPR002130">
    <property type="entry name" value="Cyclophilin-type_PPIase_dom"/>
</dbReference>
<feature type="domain" description="PPIase cyclophilin-type" evidence="5">
    <location>
        <begin position="54"/>
        <end position="264"/>
    </location>
</feature>
<keyword evidence="3 6" id="KW-0413">Isomerase</keyword>
<name>A0A3N0VG03_9GAMM</name>
<keyword evidence="7" id="KW-1185">Reference proteome</keyword>
<dbReference type="InParanoid" id="A0A3N0VG03"/>
<dbReference type="Gene3D" id="2.40.100.10">
    <property type="entry name" value="Cyclophilin-like"/>
    <property type="match status" value="1"/>
</dbReference>
<evidence type="ECO:0000256" key="3">
    <source>
        <dbReference type="ARBA" id="ARBA00023235"/>
    </source>
</evidence>
<comment type="caution">
    <text evidence="6">The sequence shown here is derived from an EMBL/GenBank/DDBJ whole genome shotgun (WGS) entry which is preliminary data.</text>
</comment>
<dbReference type="AlphaFoldDB" id="A0A3N0VG03"/>
<gene>
    <name evidence="6" type="ORF">ED208_08165</name>
</gene>
<accession>A0A3N0VG03</accession>
<keyword evidence="4" id="KW-0732">Signal</keyword>
<dbReference type="InterPro" id="IPR044665">
    <property type="entry name" value="E_coli_cyclophilin_A-like"/>
</dbReference>
<proteinExistence type="predicted"/>
<dbReference type="PROSITE" id="PS50072">
    <property type="entry name" value="CSA_PPIASE_2"/>
    <property type="match status" value="1"/>
</dbReference>
<dbReference type="Proteomes" id="UP000282106">
    <property type="component" value="Unassembled WGS sequence"/>
</dbReference>
<sequence>MTPRRLLSLALPLLALALPQAQAQAASSAEILAQSSASDWRRPDPDNLLLMQLPGGPVLIELAPAFAPRHVANIQKLARERYYDGLAVVRVQDNYVAQWGDPQAEDATLRRPMIEGQPQLPGEFSRPIAGLELSPLPDGDVYAPGVGYYQGFPVASSRKLGRAWLAHCYGMVGAGRGDTADSGSGAELYAVIGHAPRHLDRNVTLVGRVLQGMENLSSLPRGHGPLGFYLPEEANTPIRSLQKVGELPPEQRPKVEVLRTDTATWKAYVEARRTRREDWFLEPTGRIELCNVPAPVRVVAP</sequence>
<feature type="signal peptide" evidence="4">
    <location>
        <begin position="1"/>
        <end position="23"/>
    </location>
</feature>
<dbReference type="InterPro" id="IPR029000">
    <property type="entry name" value="Cyclophilin-like_dom_sf"/>
</dbReference>
<feature type="chain" id="PRO_5018139292" description="peptidylprolyl isomerase" evidence="4">
    <location>
        <begin position="24"/>
        <end position="301"/>
    </location>
</feature>
<dbReference type="SUPFAM" id="SSF50891">
    <property type="entry name" value="Cyclophilin-like"/>
    <property type="match status" value="1"/>
</dbReference>
<dbReference type="EC" id="5.2.1.8" evidence="1"/>
<evidence type="ECO:0000313" key="6">
    <source>
        <dbReference type="EMBL" id="ROH91198.1"/>
    </source>
</evidence>
<dbReference type="Pfam" id="PF00160">
    <property type="entry name" value="Pro_isomerase"/>
    <property type="match status" value="1"/>
</dbReference>
<evidence type="ECO:0000256" key="2">
    <source>
        <dbReference type="ARBA" id="ARBA00023110"/>
    </source>
</evidence>
<dbReference type="EMBL" id="RJVO01000003">
    <property type="protein sequence ID" value="ROH91198.1"/>
    <property type="molecule type" value="Genomic_DNA"/>
</dbReference>
<reference evidence="6 7" key="1">
    <citation type="submission" date="2018-10" db="EMBL/GenBank/DDBJ databases">
        <authorList>
            <person name="Chen W.-M."/>
        </authorList>
    </citation>
    <scope>NUCLEOTIDE SEQUENCE [LARGE SCALE GENOMIC DNA]</scope>
    <source>
        <strain evidence="6 7">THS-13</strain>
    </source>
</reference>
<evidence type="ECO:0000259" key="5">
    <source>
        <dbReference type="PROSITE" id="PS50072"/>
    </source>
</evidence>
<evidence type="ECO:0000256" key="1">
    <source>
        <dbReference type="ARBA" id="ARBA00013194"/>
    </source>
</evidence>
<organism evidence="6 7">
    <name type="scientific">Stagnimonas aquatica</name>
    <dbReference type="NCBI Taxonomy" id="2689987"/>
    <lineage>
        <taxon>Bacteria</taxon>
        <taxon>Pseudomonadati</taxon>
        <taxon>Pseudomonadota</taxon>
        <taxon>Gammaproteobacteria</taxon>
        <taxon>Nevskiales</taxon>
        <taxon>Nevskiaceae</taxon>
        <taxon>Stagnimonas</taxon>
    </lineage>
</organism>